<dbReference type="InterPro" id="IPR038389">
    <property type="entry name" value="PSMG2_sf"/>
</dbReference>
<dbReference type="Pfam" id="PF09754">
    <property type="entry name" value="PAC2"/>
    <property type="match status" value="1"/>
</dbReference>
<dbReference type="PANTHER" id="PTHR35610:SF7">
    <property type="entry name" value="3-ISOPROPYLMALATE DEHYDRATASE"/>
    <property type="match status" value="1"/>
</dbReference>
<evidence type="ECO:0008006" key="2">
    <source>
        <dbReference type="Google" id="ProtNLM"/>
    </source>
</evidence>
<dbReference type="PANTHER" id="PTHR35610">
    <property type="entry name" value="3-ISOPROPYLMALATE DEHYDRATASE-RELATED"/>
    <property type="match status" value="1"/>
</dbReference>
<dbReference type="InterPro" id="IPR019151">
    <property type="entry name" value="Proteasome_assmbl_chaperone_2"/>
</dbReference>
<dbReference type="KEGG" id="parq:DSM112329_05208"/>
<accession>A0AAU7B364</accession>
<dbReference type="InterPro" id="IPR008492">
    <property type="entry name" value="Rv2714-like"/>
</dbReference>
<dbReference type="PIRSF" id="PIRSF028754">
    <property type="entry name" value="UCP028754"/>
    <property type="match status" value="1"/>
</dbReference>
<sequence>MQPLIWEHRPEGLRAPALVCAFTGWNDAGDSASAALQFLGSSLSATRFAQLDPDDYYDFQATRPQIALTEGRTRRIDWPTVEIFEARIPRASRDLILLSGPEPSMRWRAYCRQVIDLAETLGVQMVVSLGSLLADVPHTRPVHVSGLSSDDSLTTHTDLLPTNYEGPTGIVGVLHAACEEAGIPSVSLWASVPHYVAAAPNPKAALALVRKLEGLVGVTVDATDLEQATADYERQVSLAVQSDPEVREFVERLEQAAAEEEPDVKPSDLPSGDVIAREFQRFLKQRGPDGT</sequence>
<reference evidence="1" key="1">
    <citation type="submission" date="2022-12" db="EMBL/GenBank/DDBJ databases">
        <title>Paraconexibacter alkalitolerans sp. nov. and Baekduia alba sp. nov., isolated from soil and emended description of the genera Paraconexibacter (Chun et al., 2020) and Baekduia (An et al., 2020).</title>
        <authorList>
            <person name="Vieira S."/>
            <person name="Huber K.J."/>
            <person name="Geppert A."/>
            <person name="Wolf J."/>
            <person name="Neumann-Schaal M."/>
            <person name="Muesken M."/>
            <person name="Overmann J."/>
        </authorList>
    </citation>
    <scope>NUCLEOTIDE SEQUENCE</scope>
    <source>
        <strain evidence="1">AEG42_29</strain>
    </source>
</reference>
<proteinExistence type="predicted"/>
<dbReference type="AlphaFoldDB" id="A0AAU7B364"/>
<dbReference type="RefSeq" id="WP_354699491.1">
    <property type="nucleotide sequence ID" value="NZ_CP114014.1"/>
</dbReference>
<evidence type="ECO:0000313" key="1">
    <source>
        <dbReference type="EMBL" id="XAY08310.1"/>
    </source>
</evidence>
<protein>
    <recommendedName>
        <fullName evidence="2">PAC2 family protein</fullName>
    </recommendedName>
</protein>
<dbReference type="Gene3D" id="3.40.50.10900">
    <property type="entry name" value="PAC-like subunit"/>
    <property type="match status" value="1"/>
</dbReference>
<dbReference type="SUPFAM" id="SSF159659">
    <property type="entry name" value="Cgl1923-like"/>
    <property type="match status" value="1"/>
</dbReference>
<gene>
    <name evidence="1" type="ORF">DSM112329_05208</name>
</gene>
<organism evidence="1">
    <name type="scientific">Paraconexibacter sp. AEG42_29</name>
    <dbReference type="NCBI Taxonomy" id="2997339"/>
    <lineage>
        <taxon>Bacteria</taxon>
        <taxon>Bacillati</taxon>
        <taxon>Actinomycetota</taxon>
        <taxon>Thermoleophilia</taxon>
        <taxon>Solirubrobacterales</taxon>
        <taxon>Paraconexibacteraceae</taxon>
        <taxon>Paraconexibacter</taxon>
    </lineage>
</organism>
<dbReference type="EMBL" id="CP114014">
    <property type="protein sequence ID" value="XAY08310.1"/>
    <property type="molecule type" value="Genomic_DNA"/>
</dbReference>
<name>A0AAU7B364_9ACTN</name>